<evidence type="ECO:0000313" key="5">
    <source>
        <dbReference type="EMBL" id="KAK2705043.1"/>
    </source>
</evidence>
<keyword evidence="2" id="KW-0808">Transferase</keyword>
<evidence type="ECO:0000256" key="3">
    <source>
        <dbReference type="ARBA" id="ARBA00023315"/>
    </source>
</evidence>
<dbReference type="EMBL" id="JAVRJZ010000021">
    <property type="protein sequence ID" value="KAK2705043.1"/>
    <property type="molecule type" value="Genomic_DNA"/>
</dbReference>
<comment type="caution">
    <text evidence="5">The sequence shown here is derived from an EMBL/GenBank/DDBJ whole genome shotgun (WGS) entry which is preliminary data.</text>
</comment>
<evidence type="ECO:0000256" key="1">
    <source>
        <dbReference type="ARBA" id="ARBA00009342"/>
    </source>
</evidence>
<dbReference type="Gene3D" id="3.40.630.30">
    <property type="match status" value="1"/>
</dbReference>
<gene>
    <name evidence="5" type="ORF">QYM36_017174</name>
</gene>
<dbReference type="GO" id="GO:0008080">
    <property type="term" value="F:N-acetyltransferase activity"/>
    <property type="evidence" value="ECO:0007669"/>
    <property type="project" value="InterPro"/>
</dbReference>
<evidence type="ECO:0000259" key="4">
    <source>
        <dbReference type="Pfam" id="PF13302"/>
    </source>
</evidence>
<dbReference type="PANTHER" id="PTHR13256:SF16">
    <property type="entry name" value="ALPHA_BETA-TUBULIN-N-ACETYLTRANSFERASE 9"/>
    <property type="match status" value="1"/>
</dbReference>
<dbReference type="Proteomes" id="UP001187531">
    <property type="component" value="Unassembled WGS sequence"/>
</dbReference>
<sequence length="200" mass="23605">MKLNQNTKLTNRNVVLVPYEAYHVPKYHTWMQSEELQKLTASEPLTLEEEFEMQQTWRKDEDKCTFIILDGDILQEKGDEIEAMVGDVNLFIAEEEEGRSAEIEIMVAEPKARGKKIGWNATLSMIRYGIEQLEIQIFTSKIGYDNETSQRLFKRLKFTETNRVDIFQEIHYNCVVDDNFTNWIRLQTSEYSRNTYESLI</sequence>
<dbReference type="InterPro" id="IPR016181">
    <property type="entry name" value="Acyl_CoA_acyltransferase"/>
</dbReference>
<evidence type="ECO:0000256" key="2">
    <source>
        <dbReference type="ARBA" id="ARBA00022679"/>
    </source>
</evidence>
<keyword evidence="3" id="KW-0012">Acyltransferase</keyword>
<comment type="similarity">
    <text evidence="1">Belongs to the acetyltransferase family. GNAT subfamily.</text>
</comment>
<reference evidence="5" key="1">
    <citation type="submission" date="2023-07" db="EMBL/GenBank/DDBJ databases">
        <title>Chromosome-level genome assembly of Artemia franciscana.</title>
        <authorList>
            <person name="Jo E."/>
        </authorList>
    </citation>
    <scope>NUCLEOTIDE SEQUENCE</scope>
    <source>
        <tissue evidence="5">Whole body</tissue>
    </source>
</reference>
<dbReference type="SUPFAM" id="SSF55729">
    <property type="entry name" value="Acyl-CoA N-acyltransferases (Nat)"/>
    <property type="match status" value="1"/>
</dbReference>
<keyword evidence="6" id="KW-1185">Reference proteome</keyword>
<dbReference type="PANTHER" id="PTHR13256">
    <property type="entry name" value="N-ACETYLTRANSFERASE 9"/>
    <property type="match status" value="1"/>
</dbReference>
<proteinExistence type="inferred from homology"/>
<protein>
    <recommendedName>
        <fullName evidence="4">N-acetyltransferase domain-containing protein</fullName>
    </recommendedName>
</protein>
<organism evidence="5 6">
    <name type="scientific">Artemia franciscana</name>
    <name type="common">Brine shrimp</name>
    <name type="synonym">Artemia sanfranciscana</name>
    <dbReference type="NCBI Taxonomy" id="6661"/>
    <lineage>
        <taxon>Eukaryota</taxon>
        <taxon>Metazoa</taxon>
        <taxon>Ecdysozoa</taxon>
        <taxon>Arthropoda</taxon>
        <taxon>Crustacea</taxon>
        <taxon>Branchiopoda</taxon>
        <taxon>Anostraca</taxon>
        <taxon>Artemiidae</taxon>
        <taxon>Artemia</taxon>
    </lineage>
</organism>
<feature type="domain" description="N-acetyltransferase" evidence="4">
    <location>
        <begin position="14"/>
        <end position="159"/>
    </location>
</feature>
<dbReference type="AlphaFoldDB" id="A0AA88KSP2"/>
<dbReference type="Pfam" id="PF13302">
    <property type="entry name" value="Acetyltransf_3"/>
    <property type="match status" value="1"/>
</dbReference>
<dbReference type="InterPro" id="IPR000182">
    <property type="entry name" value="GNAT_dom"/>
</dbReference>
<dbReference type="InterPro" id="IPR039135">
    <property type="entry name" value="NAT9-like"/>
</dbReference>
<accession>A0AA88KSP2</accession>
<name>A0AA88KSP2_ARTSF</name>
<evidence type="ECO:0000313" key="6">
    <source>
        <dbReference type="Proteomes" id="UP001187531"/>
    </source>
</evidence>